<dbReference type="STRING" id="667015.Bacsa_0171"/>
<dbReference type="eggNOG" id="COG1670">
    <property type="taxonomic scope" value="Bacteria"/>
</dbReference>
<dbReference type="CDD" id="cd04301">
    <property type="entry name" value="NAT_SF"/>
    <property type="match status" value="1"/>
</dbReference>
<evidence type="ECO:0000256" key="3">
    <source>
        <dbReference type="ARBA" id="ARBA00038502"/>
    </source>
</evidence>
<evidence type="ECO:0000256" key="2">
    <source>
        <dbReference type="ARBA" id="ARBA00023315"/>
    </source>
</evidence>
<protein>
    <submittedName>
        <fullName evidence="5">GCN5-related N-acetyltransferase</fullName>
    </submittedName>
</protein>
<dbReference type="eggNOG" id="COG0456">
    <property type="taxonomic scope" value="Bacteria"/>
</dbReference>
<feature type="domain" description="N-acetyltransferase" evidence="4">
    <location>
        <begin position="10"/>
        <end position="172"/>
    </location>
</feature>
<comment type="similarity">
    <text evidence="3">Belongs to the acetyltransferase family. RimJ subfamily.</text>
</comment>
<dbReference type="AlphaFoldDB" id="F0R5F9"/>
<dbReference type="Pfam" id="PF13673">
    <property type="entry name" value="Acetyltransf_10"/>
    <property type="match status" value="1"/>
</dbReference>
<evidence type="ECO:0000313" key="5">
    <source>
        <dbReference type="EMBL" id="ADY34783.1"/>
    </source>
</evidence>
<gene>
    <name evidence="5" type="ordered locus">Bacsa_0171</name>
</gene>
<dbReference type="GO" id="GO:0005737">
    <property type="term" value="C:cytoplasm"/>
    <property type="evidence" value="ECO:0007669"/>
    <property type="project" value="TreeGrafter"/>
</dbReference>
<proteinExistence type="inferred from homology"/>
<reference evidence="5 6" key="1">
    <citation type="journal article" date="2011" name="Stand. Genomic Sci.">
        <title>Complete genome sequence of Bacteroides salanitronis type strain (BL78).</title>
        <authorList>
            <person name="Gronow S."/>
            <person name="Held B."/>
            <person name="Lucas S."/>
            <person name="Lapidus A."/>
            <person name="Del Rio T.G."/>
            <person name="Nolan M."/>
            <person name="Tice H."/>
            <person name="Deshpande S."/>
            <person name="Cheng J.F."/>
            <person name="Pitluck S."/>
            <person name="Liolios K."/>
            <person name="Pagani I."/>
            <person name="Ivanova N."/>
            <person name="Mavromatis K."/>
            <person name="Pati A."/>
            <person name="Tapia R."/>
            <person name="Han C."/>
            <person name="Goodwin L."/>
            <person name="Chen A."/>
            <person name="Palaniappan K."/>
            <person name="Land M."/>
            <person name="Hauser L."/>
            <person name="Chang Y.J."/>
            <person name="Jeffries C.D."/>
            <person name="Brambilla E.M."/>
            <person name="Rohde M."/>
            <person name="Goker M."/>
            <person name="Detter J.C."/>
            <person name="Woyke T."/>
            <person name="Bristow J."/>
            <person name="Markowitz V."/>
            <person name="Hugenholtz P."/>
            <person name="Kyrpides N.C."/>
            <person name="Klenk H.P."/>
            <person name="Eisen J.A."/>
        </authorList>
    </citation>
    <scope>NUCLEOTIDE SEQUENCE [LARGE SCALE GENOMIC DNA]</scope>
    <source>
        <strain evidence="5 6">DSM 18170</strain>
    </source>
</reference>
<evidence type="ECO:0000256" key="1">
    <source>
        <dbReference type="ARBA" id="ARBA00022679"/>
    </source>
</evidence>
<keyword evidence="2" id="KW-0012">Acyltransferase</keyword>
<accession>F0R5F9</accession>
<keyword evidence="1 5" id="KW-0808">Transferase</keyword>
<dbReference type="KEGG" id="bsa:Bacsa_0171"/>
<dbReference type="Pfam" id="PF13302">
    <property type="entry name" value="Acetyltransf_3"/>
    <property type="match status" value="1"/>
</dbReference>
<dbReference type="PANTHER" id="PTHR43792">
    <property type="entry name" value="GNAT FAMILY, PUTATIVE (AFU_ORTHOLOGUE AFUA_3G00765)-RELATED-RELATED"/>
    <property type="match status" value="1"/>
</dbReference>
<dbReference type="InterPro" id="IPR000182">
    <property type="entry name" value="GNAT_dom"/>
</dbReference>
<dbReference type="EMBL" id="CP002530">
    <property type="protein sequence ID" value="ADY34783.1"/>
    <property type="molecule type" value="Genomic_DNA"/>
</dbReference>
<evidence type="ECO:0000259" key="4">
    <source>
        <dbReference type="PROSITE" id="PS51186"/>
    </source>
</evidence>
<dbReference type="InterPro" id="IPR051531">
    <property type="entry name" value="N-acetyltransferase"/>
</dbReference>
<dbReference type="Gene3D" id="3.40.630.30">
    <property type="match status" value="2"/>
</dbReference>
<dbReference type="OrthoDB" id="9788916at2"/>
<organism evidence="5 6">
    <name type="scientific">Phocaeicola salanitronis (strain DSM 18170 / JCM 13657 / CCUG 60908 / BL78)</name>
    <name type="common">Bacteroides salanitronis</name>
    <dbReference type="NCBI Taxonomy" id="667015"/>
    <lineage>
        <taxon>Bacteria</taxon>
        <taxon>Pseudomonadati</taxon>
        <taxon>Bacteroidota</taxon>
        <taxon>Bacteroidia</taxon>
        <taxon>Bacteroidales</taxon>
        <taxon>Bacteroidaceae</taxon>
        <taxon>Phocaeicola</taxon>
    </lineage>
</organism>
<evidence type="ECO:0000313" key="6">
    <source>
        <dbReference type="Proteomes" id="UP000007486"/>
    </source>
</evidence>
<keyword evidence="6" id="KW-1185">Reference proteome</keyword>
<dbReference type="InterPro" id="IPR016181">
    <property type="entry name" value="Acyl_CoA_acyltransferase"/>
</dbReference>
<dbReference type="PROSITE" id="PS51186">
    <property type="entry name" value="GNAT"/>
    <property type="match status" value="2"/>
</dbReference>
<dbReference type="SUPFAM" id="SSF55729">
    <property type="entry name" value="Acyl-CoA N-acyltransferases (Nat)"/>
    <property type="match status" value="2"/>
</dbReference>
<dbReference type="Proteomes" id="UP000007486">
    <property type="component" value="Chromosome"/>
</dbReference>
<name>F0R5F9_PHOSB</name>
<sequence>MNTFLETSRLILRPWQEADAEALYKYAKDPAIGPIAGWPPHTSIAHSLEIIRTVFTAPETYAVVLKETNEPVGSAGIMFGDGMHSAAMQADEAEIGYWIGVPYWGQGLIPEAVRCLLQRCFTDLGMSAVWCGYYDGNTQSRRVMEKCGLTYHHTESGNTSPLGDIRTEHFMRITAEEWKALQQIREINKDARPTELISQLMQVWESSVRATHHFLSEQDICNLRPMTEEALRTIDTLIIAFAANKPVGFMCIQDQKIEALFLAPGHIGKGIGKRLIRLAINRYKAFYIDVNEQNAQATDIYRHLGFEVFRRNETDSQGNPFPILHMQLKLHKGGR</sequence>
<feature type="domain" description="N-acetyltransferase" evidence="4">
    <location>
        <begin position="171"/>
        <end position="331"/>
    </location>
</feature>
<dbReference type="PANTHER" id="PTHR43792:SF8">
    <property type="entry name" value="[RIBOSOMAL PROTEIN US5]-ALANINE N-ACETYLTRANSFERASE"/>
    <property type="match status" value="1"/>
</dbReference>
<dbReference type="HOGENOM" id="CLU_046238_0_0_10"/>
<dbReference type="GO" id="GO:0008999">
    <property type="term" value="F:protein-N-terminal-alanine acetyltransferase activity"/>
    <property type="evidence" value="ECO:0007669"/>
    <property type="project" value="TreeGrafter"/>
</dbReference>